<sequence length="86" mass="9446">MFSSLLWRTLISLLRVYPKNPVALRLAGQEKRDIIRGFYGNISGGKGCDVFSKAGVIPGVQDTSLDEKVTHMGPPITIETVKQTDL</sequence>
<name>A0A3M0JBJ3_HIRRU</name>
<proteinExistence type="predicted"/>
<protein>
    <submittedName>
        <fullName evidence="1">Uncharacterized protein</fullName>
    </submittedName>
</protein>
<reference evidence="1 2" key="1">
    <citation type="submission" date="2018-07" db="EMBL/GenBank/DDBJ databases">
        <title>A high quality draft genome assembly of the barn swallow (H. rustica rustica).</title>
        <authorList>
            <person name="Formenti G."/>
            <person name="Chiara M."/>
            <person name="Poveda L."/>
            <person name="Francoijs K.-J."/>
            <person name="Bonisoli-Alquati A."/>
            <person name="Canova L."/>
            <person name="Gianfranceschi L."/>
            <person name="Horner D.S."/>
            <person name="Saino N."/>
        </authorList>
    </citation>
    <scope>NUCLEOTIDE SEQUENCE [LARGE SCALE GENOMIC DNA]</scope>
    <source>
        <strain evidence="1">Chelidonia</strain>
        <tissue evidence="1">Blood</tissue>
    </source>
</reference>
<dbReference type="EMBL" id="QRBI01000231">
    <property type="protein sequence ID" value="RMB92036.1"/>
    <property type="molecule type" value="Genomic_DNA"/>
</dbReference>
<evidence type="ECO:0000313" key="1">
    <source>
        <dbReference type="EMBL" id="RMB92036.1"/>
    </source>
</evidence>
<accession>A0A3M0JBJ3</accession>
<gene>
    <name evidence="1" type="ORF">DUI87_31565</name>
</gene>
<keyword evidence="2" id="KW-1185">Reference proteome</keyword>
<evidence type="ECO:0000313" key="2">
    <source>
        <dbReference type="Proteomes" id="UP000269221"/>
    </source>
</evidence>
<dbReference type="AlphaFoldDB" id="A0A3M0JBJ3"/>
<dbReference type="Proteomes" id="UP000269221">
    <property type="component" value="Unassembled WGS sequence"/>
</dbReference>
<organism evidence="1 2">
    <name type="scientific">Hirundo rustica rustica</name>
    <dbReference type="NCBI Taxonomy" id="333673"/>
    <lineage>
        <taxon>Eukaryota</taxon>
        <taxon>Metazoa</taxon>
        <taxon>Chordata</taxon>
        <taxon>Craniata</taxon>
        <taxon>Vertebrata</taxon>
        <taxon>Euteleostomi</taxon>
        <taxon>Archelosauria</taxon>
        <taxon>Archosauria</taxon>
        <taxon>Dinosauria</taxon>
        <taxon>Saurischia</taxon>
        <taxon>Theropoda</taxon>
        <taxon>Coelurosauria</taxon>
        <taxon>Aves</taxon>
        <taxon>Neognathae</taxon>
        <taxon>Neoaves</taxon>
        <taxon>Telluraves</taxon>
        <taxon>Australaves</taxon>
        <taxon>Passeriformes</taxon>
        <taxon>Sylvioidea</taxon>
        <taxon>Hirundinidae</taxon>
        <taxon>Hirundo</taxon>
    </lineage>
</organism>
<comment type="caution">
    <text evidence="1">The sequence shown here is derived from an EMBL/GenBank/DDBJ whole genome shotgun (WGS) entry which is preliminary data.</text>
</comment>